<feature type="domain" description="Cryptic POLO box 1 (CPB1)" evidence="20">
    <location>
        <begin position="739"/>
        <end position="853"/>
    </location>
</feature>
<dbReference type="SUPFAM" id="SSF56112">
    <property type="entry name" value="Protein kinase-like (PK-like)"/>
    <property type="match status" value="1"/>
</dbReference>
<dbReference type="Gene3D" id="1.10.510.10">
    <property type="entry name" value="Transferase(Phosphotransferase) domain 1"/>
    <property type="match status" value="1"/>
</dbReference>
<keyword evidence="7" id="KW-0547">Nucleotide-binding</keyword>
<dbReference type="FunFam" id="1.10.510.10:FF:000576">
    <property type="entry name" value="Serine/threonine-protein kinase PLK4"/>
    <property type="match status" value="1"/>
</dbReference>
<reference evidence="22" key="1">
    <citation type="submission" date="2022-01" db="EMBL/GenBank/DDBJ databases">
        <authorList>
            <person name="Braso-Vives M."/>
        </authorList>
    </citation>
    <scope>NUCLEOTIDE SEQUENCE</scope>
</reference>
<dbReference type="InterPro" id="IPR033699">
    <property type="entry name" value="POLO_box_Plk4_1"/>
</dbReference>
<dbReference type="OrthoDB" id="10004143at2759"/>
<keyword evidence="8" id="KW-0418">Kinase</keyword>
<keyword evidence="23" id="KW-1185">Reference proteome</keyword>
<evidence type="ECO:0000259" key="21">
    <source>
        <dbReference type="PROSITE" id="PS51985"/>
    </source>
</evidence>
<dbReference type="PANTHER" id="PTHR24345">
    <property type="entry name" value="SERINE/THREONINE-PROTEIN KINASE PLK"/>
    <property type="match status" value="1"/>
</dbReference>
<dbReference type="InterPro" id="IPR008266">
    <property type="entry name" value="Tyr_kinase_AS"/>
</dbReference>
<evidence type="ECO:0000256" key="11">
    <source>
        <dbReference type="ARBA" id="ARBA00023212"/>
    </source>
</evidence>
<proteinExistence type="predicted"/>
<dbReference type="PROSITE" id="PS50011">
    <property type="entry name" value="PROTEIN_KINASE_DOM"/>
    <property type="match status" value="1"/>
</dbReference>
<name>A0A8K0A2P3_BRALA</name>
<evidence type="ECO:0000256" key="16">
    <source>
        <dbReference type="ARBA" id="ARBA00048347"/>
    </source>
</evidence>
<feature type="region of interest" description="Disordered" evidence="17">
    <location>
        <begin position="362"/>
        <end position="414"/>
    </location>
</feature>
<dbReference type="EMBL" id="OV696691">
    <property type="protein sequence ID" value="CAH1268177.1"/>
    <property type="molecule type" value="Genomic_DNA"/>
</dbReference>
<feature type="domain" description="Cryptic POLO box 2 (CPB2)" evidence="21">
    <location>
        <begin position="854"/>
        <end position="967"/>
    </location>
</feature>
<evidence type="ECO:0000256" key="3">
    <source>
        <dbReference type="ARBA" id="ARBA00020245"/>
    </source>
</evidence>
<feature type="region of interest" description="Disordered" evidence="17">
    <location>
        <begin position="805"/>
        <end position="825"/>
    </location>
</feature>
<dbReference type="Proteomes" id="UP000838412">
    <property type="component" value="Chromosome 6"/>
</dbReference>
<dbReference type="PROSITE" id="PS51984">
    <property type="entry name" value="CPB1"/>
    <property type="match status" value="1"/>
</dbReference>
<dbReference type="EC" id="2.7.11.21" evidence="2"/>
<evidence type="ECO:0000256" key="12">
    <source>
        <dbReference type="ARBA" id="ARBA00030332"/>
    </source>
</evidence>
<dbReference type="GO" id="GO:0005524">
    <property type="term" value="F:ATP binding"/>
    <property type="evidence" value="ECO:0007669"/>
    <property type="project" value="UniProtKB-KW"/>
</dbReference>
<evidence type="ECO:0000256" key="5">
    <source>
        <dbReference type="ARBA" id="ARBA00022527"/>
    </source>
</evidence>
<evidence type="ECO:0000256" key="9">
    <source>
        <dbReference type="ARBA" id="ARBA00022840"/>
    </source>
</evidence>
<feature type="compositionally biased region" description="Polar residues" evidence="17">
    <location>
        <begin position="1023"/>
        <end position="1038"/>
    </location>
</feature>
<dbReference type="InterPro" id="IPR000959">
    <property type="entry name" value="POLO_box_dom"/>
</dbReference>
<dbReference type="GO" id="GO:0004674">
    <property type="term" value="F:protein serine/threonine kinase activity"/>
    <property type="evidence" value="ECO:0007669"/>
    <property type="project" value="UniProtKB-KW"/>
</dbReference>
<dbReference type="CDD" id="cd13115">
    <property type="entry name" value="POLO_box_Plk4_2"/>
    <property type="match status" value="1"/>
</dbReference>
<gene>
    <name evidence="22" type="primary">PLK4</name>
    <name evidence="22" type="ORF">BLAG_LOCUS21204</name>
</gene>
<keyword evidence="6" id="KW-0808">Transferase</keyword>
<comment type="catalytic activity">
    <reaction evidence="15">
        <text>L-threonyl-[protein] + ATP = O-phospho-L-threonyl-[protein] + ADP + H(+)</text>
        <dbReference type="Rhea" id="RHEA:46608"/>
        <dbReference type="Rhea" id="RHEA-COMP:11060"/>
        <dbReference type="Rhea" id="RHEA-COMP:11605"/>
        <dbReference type="ChEBI" id="CHEBI:15378"/>
        <dbReference type="ChEBI" id="CHEBI:30013"/>
        <dbReference type="ChEBI" id="CHEBI:30616"/>
        <dbReference type="ChEBI" id="CHEBI:61977"/>
        <dbReference type="ChEBI" id="CHEBI:456216"/>
        <dbReference type="EC" id="2.7.11.21"/>
    </reaction>
</comment>
<feature type="compositionally biased region" description="Basic and acidic residues" evidence="17">
    <location>
        <begin position="560"/>
        <end position="578"/>
    </location>
</feature>
<evidence type="ECO:0000256" key="17">
    <source>
        <dbReference type="SAM" id="MobiDB-lite"/>
    </source>
</evidence>
<dbReference type="PROSITE" id="PS51985">
    <property type="entry name" value="CPB2"/>
    <property type="match status" value="1"/>
</dbReference>
<keyword evidence="4" id="KW-0963">Cytoplasm</keyword>
<evidence type="ECO:0000256" key="6">
    <source>
        <dbReference type="ARBA" id="ARBA00022679"/>
    </source>
</evidence>
<feature type="compositionally biased region" description="Basic and acidic residues" evidence="17">
    <location>
        <begin position="437"/>
        <end position="450"/>
    </location>
</feature>
<evidence type="ECO:0000313" key="23">
    <source>
        <dbReference type="Proteomes" id="UP000838412"/>
    </source>
</evidence>
<dbReference type="Gene3D" id="2.40.50.930">
    <property type="match status" value="1"/>
</dbReference>
<keyword evidence="11" id="KW-0206">Cytoskeleton</keyword>
<dbReference type="FunFam" id="3.30.200.20:FF:000221">
    <property type="entry name" value="Putative serine/threonine-protein kinase PLK4"/>
    <property type="match status" value="1"/>
</dbReference>
<feature type="region of interest" description="Disordered" evidence="17">
    <location>
        <begin position="1023"/>
        <end position="1042"/>
    </location>
</feature>
<dbReference type="InterPro" id="IPR033696">
    <property type="entry name" value="POLO_box_Plk4_C"/>
</dbReference>
<dbReference type="Pfam" id="PF18190">
    <property type="entry name" value="Plk4_PB1"/>
    <property type="match status" value="1"/>
</dbReference>
<feature type="compositionally biased region" description="Basic and acidic residues" evidence="17">
    <location>
        <begin position="362"/>
        <end position="377"/>
    </location>
</feature>
<keyword evidence="10" id="KW-0832">Ubl conjugation</keyword>
<feature type="region of interest" description="Disordered" evidence="17">
    <location>
        <begin position="959"/>
        <end position="1000"/>
    </location>
</feature>
<feature type="domain" description="Protein kinase" evidence="18">
    <location>
        <begin position="17"/>
        <end position="270"/>
    </location>
</feature>
<keyword evidence="5" id="KW-0723">Serine/threonine-protein kinase</keyword>
<evidence type="ECO:0000256" key="2">
    <source>
        <dbReference type="ARBA" id="ARBA00012424"/>
    </source>
</evidence>
<dbReference type="CDD" id="cd13116">
    <property type="entry name" value="POLO_box_Plk4_3"/>
    <property type="match status" value="1"/>
</dbReference>
<comment type="catalytic activity">
    <reaction evidence="16">
        <text>L-seryl-[protein] + ATP = O-phospho-L-seryl-[protein] + ADP + H(+)</text>
        <dbReference type="Rhea" id="RHEA:17989"/>
        <dbReference type="Rhea" id="RHEA-COMP:9863"/>
        <dbReference type="Rhea" id="RHEA-COMP:11604"/>
        <dbReference type="ChEBI" id="CHEBI:15378"/>
        <dbReference type="ChEBI" id="CHEBI:29999"/>
        <dbReference type="ChEBI" id="CHEBI:30616"/>
        <dbReference type="ChEBI" id="CHEBI:83421"/>
        <dbReference type="ChEBI" id="CHEBI:456216"/>
        <dbReference type="EC" id="2.7.11.21"/>
    </reaction>
</comment>
<dbReference type="FunFam" id="2.40.50.930:FF:000001">
    <property type="entry name" value="Serine/threonine-protein kinase PLK4"/>
    <property type="match status" value="1"/>
</dbReference>
<dbReference type="Gene3D" id="3.30.1120.120">
    <property type="match status" value="1"/>
</dbReference>
<dbReference type="PANTHER" id="PTHR24345:SF91">
    <property type="entry name" value="SERINE_THREONINE-PROTEIN KINASE PLK4"/>
    <property type="match status" value="1"/>
</dbReference>
<feature type="region of interest" description="Disordered" evidence="17">
    <location>
        <begin position="491"/>
        <end position="528"/>
    </location>
</feature>
<evidence type="ECO:0000259" key="18">
    <source>
        <dbReference type="PROSITE" id="PS50011"/>
    </source>
</evidence>
<evidence type="ECO:0000259" key="20">
    <source>
        <dbReference type="PROSITE" id="PS51984"/>
    </source>
</evidence>
<dbReference type="Gene3D" id="3.30.1120.130">
    <property type="match status" value="1"/>
</dbReference>
<dbReference type="PROSITE" id="PS00109">
    <property type="entry name" value="PROTEIN_KINASE_TYR"/>
    <property type="match status" value="1"/>
</dbReference>
<evidence type="ECO:0000256" key="13">
    <source>
        <dbReference type="ARBA" id="ARBA00030429"/>
    </source>
</evidence>
<feature type="compositionally biased region" description="Polar residues" evidence="17">
    <location>
        <begin position="590"/>
        <end position="601"/>
    </location>
</feature>
<dbReference type="InterPro" id="IPR046437">
    <property type="entry name" value="Ser_Thr-PK_POLO_box_1_sf"/>
</dbReference>
<evidence type="ECO:0000256" key="7">
    <source>
        <dbReference type="ARBA" id="ARBA00022741"/>
    </source>
</evidence>
<evidence type="ECO:0000256" key="4">
    <source>
        <dbReference type="ARBA" id="ARBA00022490"/>
    </source>
</evidence>
<dbReference type="InterPro" id="IPR000719">
    <property type="entry name" value="Prot_kinase_dom"/>
</dbReference>
<evidence type="ECO:0000256" key="8">
    <source>
        <dbReference type="ARBA" id="ARBA00022777"/>
    </source>
</evidence>
<feature type="region of interest" description="Disordered" evidence="17">
    <location>
        <begin position="437"/>
        <end position="477"/>
    </location>
</feature>
<dbReference type="PROSITE" id="PS50078">
    <property type="entry name" value="POLO_BOX"/>
    <property type="match status" value="1"/>
</dbReference>
<feature type="region of interest" description="Disordered" evidence="17">
    <location>
        <begin position="274"/>
        <end position="294"/>
    </location>
</feature>
<accession>A0A8K0A2P3</accession>
<feature type="region of interest" description="Disordered" evidence="17">
    <location>
        <begin position="541"/>
        <end position="753"/>
    </location>
</feature>
<dbReference type="InterPro" id="IPR033698">
    <property type="entry name" value="POLO_box_Plk4_2"/>
</dbReference>
<dbReference type="Pfam" id="PF00069">
    <property type="entry name" value="Pkinase"/>
    <property type="match status" value="1"/>
</dbReference>
<feature type="compositionally biased region" description="Basic and acidic residues" evidence="17">
    <location>
        <begin position="669"/>
        <end position="696"/>
    </location>
</feature>
<dbReference type="GO" id="GO:0005814">
    <property type="term" value="C:centriole"/>
    <property type="evidence" value="ECO:0007669"/>
    <property type="project" value="UniProtKB-SubCell"/>
</dbReference>
<dbReference type="Pfam" id="PF18409">
    <property type="entry name" value="Plk4_PB2"/>
    <property type="match status" value="1"/>
</dbReference>
<comment type="subcellular location">
    <subcellularLocation>
        <location evidence="1">Cytoplasm</location>
        <location evidence="1">Cytoskeleton</location>
        <location evidence="1">Microtubule organizing center</location>
        <location evidence="1">Centrosome</location>
        <location evidence="1">Centriole</location>
    </subcellularLocation>
</comment>
<feature type="compositionally biased region" description="Basic and acidic residues" evidence="17">
    <location>
        <begin position="715"/>
        <end position="741"/>
    </location>
</feature>
<dbReference type="FunFam" id="3.30.1120.120:FF:000001">
    <property type="entry name" value="serine/threonine-protein kinase PLK4 isoform X2"/>
    <property type="match status" value="1"/>
</dbReference>
<evidence type="ECO:0000313" key="22">
    <source>
        <dbReference type="EMBL" id="CAH1268177.1"/>
    </source>
</evidence>
<feature type="compositionally biased region" description="Polar residues" evidence="17">
    <location>
        <begin position="983"/>
        <end position="1000"/>
    </location>
</feature>
<feature type="domain" description="POLO box" evidence="19">
    <location>
        <begin position="1055"/>
        <end position="1132"/>
    </location>
</feature>
<sequence length="1149" mass="127776">MSTLGDPSGLGDNIEDYHVLNLLGRGGFACVYRARSISTGLEVGIKMIDKKLMQAAGMVTRVRNEVEIHCQLKHPAVLELYTCFEDSNYVYLVLEMCHNGELGSFLKKQGKVLTEEEARNFMRQIIEGLLYLHSHGIVHRDMTLSNLLLTRTMDVKIADFGLATRLKVPNEKHFTMCGTPNFISPEVVTRKAHGLETDVWSLGCMLYTFLTGSPPFDTDQVRSTLNKVVLGDYHLPQHLSAPACSLITALLRKNPADRPKLADILSHPFMTPADPGRKPVIAGGRRRRPVEASVDSGNATMETVSMGTHAPTHGALRNKPIHLLPSKLSPLTDRPVFNNRKTSGCEGERSCHEVQRSCHEGQRSCHGEQPPLHDDPRSFQASSSCEPVRSFHENQRSYLGRERSQCDVQRSKGYQGGRSEYNDLSSHYCSSHVQDGSKHRDCSHDRKCSCQDEPGGRVPRYRTSENQGSCTCSSRSRCTCDAGVREQVCTARDRHPPSPPVRLKASPSFSFDGGSECPSASTAPHPPAESWVADIGAVLNSRPARGSRRRDPSPGSIPQRDTDADRYAARTNKREERQASGYRQHRTEHQQITQTHSSTGEYCTEDNRGRKPLSPHKGSRENVIRDSSDDRRPRHHHEENSRRDGRRQAWDSRTAAEDKSSTTGRRREHGIFEEHPQSQGHYESDKESETKSGDVQRRRRDSGRSVQDQQPFQERGNKRGEHEDQGHGRREEMSQPKEVRKGQISPLTSKRLRPIRQKTRNAVVSILEDGQVCLEFLKPRDGVEQVAEVHRISTCGQTVIIYQPHRGKGQPLSDRPPSPPQGDDHTYLLHELPSRHKKKYEYAKRFVQLVRSKTPKVTLYTRQAKCMLMENFPQPDFEACFYTGAKIHQSAGKTRVIESSGKSYTLEAVGGAEGVAMDTRKMLDHLHEARRRCLDLESAISATENKSGEDSYFPAIISRRPAGAGSEQKKGKGSPRQGGRNGTQGRDVTVGTVTSPSQAPVSASVMSYDGTVLSCAASTISRVDTRNPPAQTARGQDANSEKRHLADGLPRASQVVKSTLVQGVGRASQLTSGDIWVQYQDGTQLVVMATSTTVKYIDSSGKLHRYGESATLPAHVRERLVKLPRIVEALAAQKTQTSQASSQARTAIR</sequence>
<dbReference type="InterPro" id="IPR011009">
    <property type="entry name" value="Kinase-like_dom_sf"/>
</dbReference>
<dbReference type="InterPro" id="IPR047108">
    <property type="entry name" value="Plk4-like_POLO_box_2_sf"/>
</dbReference>
<dbReference type="GO" id="GO:0005634">
    <property type="term" value="C:nucleus"/>
    <property type="evidence" value="ECO:0007669"/>
    <property type="project" value="TreeGrafter"/>
</dbReference>
<keyword evidence="9" id="KW-0067">ATP-binding</keyword>
<dbReference type="AlphaFoldDB" id="A0A8K0A2P3"/>
<feature type="compositionally biased region" description="Basic and acidic residues" evidence="17">
    <location>
        <begin position="389"/>
        <end position="405"/>
    </location>
</feature>
<evidence type="ECO:0000259" key="19">
    <source>
        <dbReference type="PROSITE" id="PS50078"/>
    </source>
</evidence>
<evidence type="ECO:0000256" key="14">
    <source>
        <dbReference type="ARBA" id="ARBA00030924"/>
    </source>
</evidence>
<dbReference type="CDD" id="cd13114">
    <property type="entry name" value="POLO_box_Plk4_1"/>
    <property type="match status" value="1"/>
</dbReference>
<organism evidence="22 23">
    <name type="scientific">Branchiostoma lanceolatum</name>
    <name type="common">Common lancelet</name>
    <name type="synonym">Amphioxus lanceolatum</name>
    <dbReference type="NCBI Taxonomy" id="7740"/>
    <lineage>
        <taxon>Eukaryota</taxon>
        <taxon>Metazoa</taxon>
        <taxon>Chordata</taxon>
        <taxon>Cephalochordata</taxon>
        <taxon>Leptocardii</taxon>
        <taxon>Amphioxiformes</taxon>
        <taxon>Branchiostomatidae</taxon>
        <taxon>Branchiostoma</taxon>
    </lineage>
</organism>
<evidence type="ECO:0000256" key="10">
    <source>
        <dbReference type="ARBA" id="ARBA00022843"/>
    </source>
</evidence>
<evidence type="ECO:0000256" key="15">
    <source>
        <dbReference type="ARBA" id="ARBA00047802"/>
    </source>
</evidence>
<protein>
    <recommendedName>
        <fullName evidence="3">Serine/threonine-protein kinase PLK4</fullName>
        <ecNumber evidence="2">2.7.11.21</ecNumber>
    </recommendedName>
    <alternativeName>
        <fullName evidence="12">Polo-like kinase 4</fullName>
    </alternativeName>
    <alternativeName>
        <fullName evidence="13 14">Serine/threonine-protein kinase SAK</fullName>
    </alternativeName>
</protein>
<dbReference type="SUPFAM" id="SSF82615">
    <property type="entry name" value="Polo-box domain"/>
    <property type="match status" value="1"/>
</dbReference>
<evidence type="ECO:0000256" key="1">
    <source>
        <dbReference type="ARBA" id="ARBA00004114"/>
    </source>
</evidence>
<feature type="region of interest" description="Disordered" evidence="17">
    <location>
        <begin position="325"/>
        <end position="346"/>
    </location>
</feature>
<feature type="compositionally biased region" description="Basic and acidic residues" evidence="17">
    <location>
        <begin position="618"/>
        <end position="660"/>
    </location>
</feature>